<dbReference type="EMBL" id="PZJH01000011">
    <property type="protein sequence ID" value="RAK43640.1"/>
    <property type="molecule type" value="Genomic_DNA"/>
</dbReference>
<protein>
    <recommendedName>
        <fullName evidence="3">2-amino-4-hydroxy-6-hydroxymethyldihydropteridine diphosphokinase</fullName>
        <ecNumber evidence="3">2.7.6.3</ecNumber>
    </recommendedName>
</protein>
<gene>
    <name evidence="10" type="primary">folK</name>
    <name evidence="10" type="ORF">BHU61_12610</name>
</gene>
<evidence type="ECO:0000256" key="3">
    <source>
        <dbReference type="ARBA" id="ARBA00013253"/>
    </source>
</evidence>
<evidence type="ECO:0000256" key="8">
    <source>
        <dbReference type="ARBA" id="ARBA00022909"/>
    </source>
</evidence>
<proteinExistence type="predicted"/>
<dbReference type="RefSeq" id="WP_111717396.1">
    <property type="nucleotide sequence ID" value="NZ_CP073819.1"/>
</dbReference>
<sequence>MTIVYLSFGSNMGDRERQINDALNLLNTLPETKVTKISSLYETAPVGGVEQDDFLNGVVALETNLSPIELLDGIQSIELKLNRVRKIHWGPRTIDLDIVLFGDLVMDSERLKVPHPFMHERSFVLIPLNEIAPQAIHPVLNKKISDIVTLDPDVRIYK</sequence>
<dbReference type="AlphaFoldDB" id="A0A327ZMI8"/>
<dbReference type="InterPro" id="IPR000550">
    <property type="entry name" value="Hppk"/>
</dbReference>
<keyword evidence="7" id="KW-0067">ATP-binding</keyword>
<evidence type="ECO:0000256" key="7">
    <source>
        <dbReference type="ARBA" id="ARBA00022840"/>
    </source>
</evidence>
<dbReference type="GO" id="GO:0046656">
    <property type="term" value="P:folic acid biosynthetic process"/>
    <property type="evidence" value="ECO:0007669"/>
    <property type="project" value="UniProtKB-KW"/>
</dbReference>
<dbReference type="GO" id="GO:0003848">
    <property type="term" value="F:2-amino-4-hydroxy-6-hydroxymethyldihydropteridine diphosphokinase activity"/>
    <property type="evidence" value="ECO:0007669"/>
    <property type="project" value="UniProtKB-EC"/>
</dbReference>
<dbReference type="PROSITE" id="PS00794">
    <property type="entry name" value="HPPK"/>
    <property type="match status" value="1"/>
</dbReference>
<evidence type="ECO:0000256" key="6">
    <source>
        <dbReference type="ARBA" id="ARBA00022777"/>
    </source>
</evidence>
<keyword evidence="8" id="KW-0289">Folate biosynthesis</keyword>
<evidence type="ECO:0000313" key="11">
    <source>
        <dbReference type="Proteomes" id="UP000249808"/>
    </source>
</evidence>
<dbReference type="EC" id="2.7.6.3" evidence="3"/>
<evidence type="ECO:0000256" key="1">
    <source>
        <dbReference type="ARBA" id="ARBA00000198"/>
    </source>
</evidence>
<keyword evidence="6 10" id="KW-0418">Kinase</keyword>
<dbReference type="SUPFAM" id="SSF55083">
    <property type="entry name" value="6-hydroxymethyl-7,8-dihydropterin pyrophosphokinase, HPPK"/>
    <property type="match status" value="1"/>
</dbReference>
<dbReference type="Pfam" id="PF01288">
    <property type="entry name" value="HPPK"/>
    <property type="match status" value="1"/>
</dbReference>
<keyword evidence="11" id="KW-1185">Reference proteome</keyword>
<dbReference type="CDD" id="cd00483">
    <property type="entry name" value="HPPK"/>
    <property type="match status" value="1"/>
</dbReference>
<evidence type="ECO:0000259" key="9">
    <source>
        <dbReference type="PROSITE" id="PS00794"/>
    </source>
</evidence>
<dbReference type="PANTHER" id="PTHR43071">
    <property type="entry name" value="2-AMINO-4-HYDROXY-6-HYDROXYMETHYLDIHYDROPTERIDINE PYROPHOSPHOKINASE"/>
    <property type="match status" value="1"/>
</dbReference>
<feature type="domain" description="7,8-dihydro-6-hydroxymethylpterin-pyrophosphokinase" evidence="9">
    <location>
        <begin position="88"/>
        <end position="99"/>
    </location>
</feature>
<evidence type="ECO:0000256" key="2">
    <source>
        <dbReference type="ARBA" id="ARBA00005051"/>
    </source>
</evidence>
<name>A0A327ZMI8_9STAP</name>
<dbReference type="GO" id="GO:0016301">
    <property type="term" value="F:kinase activity"/>
    <property type="evidence" value="ECO:0007669"/>
    <property type="project" value="UniProtKB-KW"/>
</dbReference>
<dbReference type="InterPro" id="IPR035907">
    <property type="entry name" value="Hppk_sf"/>
</dbReference>
<evidence type="ECO:0000256" key="4">
    <source>
        <dbReference type="ARBA" id="ARBA00022679"/>
    </source>
</evidence>
<dbReference type="Gene3D" id="3.30.70.560">
    <property type="entry name" value="7,8-Dihydro-6-hydroxymethylpterin-pyrophosphokinase HPPK"/>
    <property type="match status" value="1"/>
</dbReference>
<keyword evidence="5" id="KW-0547">Nucleotide-binding</keyword>
<comment type="pathway">
    <text evidence="2">Cofactor biosynthesis; tetrahydrofolate biosynthesis; 2-amino-4-hydroxy-6-hydroxymethyl-7,8-dihydropteridine diphosphate from 7,8-dihydroneopterin triphosphate: step 4/4.</text>
</comment>
<dbReference type="Proteomes" id="UP000249808">
    <property type="component" value="Unassembled WGS sequence"/>
</dbReference>
<dbReference type="PANTHER" id="PTHR43071:SF1">
    <property type="entry name" value="2-AMINO-4-HYDROXY-6-HYDROXYMETHYLDIHYDROPTERIDINE PYROPHOSPHOKINASE"/>
    <property type="match status" value="1"/>
</dbReference>
<dbReference type="UniPathway" id="UPA00077">
    <property type="reaction ID" value="UER00155"/>
</dbReference>
<evidence type="ECO:0000256" key="5">
    <source>
        <dbReference type="ARBA" id="ARBA00022741"/>
    </source>
</evidence>
<organism evidence="10 11">
    <name type="scientific">Macrococcus epidermidis</name>
    <dbReference type="NCBI Taxonomy" id="1902580"/>
    <lineage>
        <taxon>Bacteria</taxon>
        <taxon>Bacillati</taxon>
        <taxon>Bacillota</taxon>
        <taxon>Bacilli</taxon>
        <taxon>Bacillales</taxon>
        <taxon>Staphylococcaceae</taxon>
        <taxon>Macrococcus</taxon>
    </lineage>
</organism>
<reference evidence="10 11" key="1">
    <citation type="journal article" date="2018" name="Front. Microbiol.">
        <title>Description and Comparative Genomics of Macrococcus caseolyticus subsp. hominis subsp. nov., Macrococcus goetzii sp. nov., Macrococcus epidermidis sp. nov., and Macrococcus bohemicus sp. nov., Novel Macrococci From Human Clinical Material With Virulence Potential and Suspected Uptake of Foreign DNA by Natural Transformation.</title>
        <authorList>
            <person name="Maslanova I."/>
            <person name="Wertheimer Z."/>
            <person name="Sedlacek I."/>
            <person name="Svec P."/>
            <person name="Indrakova A."/>
            <person name="Kovarovic V."/>
            <person name="Schumann P."/>
            <person name="Sproer C."/>
            <person name="Kralova S."/>
            <person name="Sedo O."/>
            <person name="Kristofova L."/>
            <person name="Vrbovska V."/>
            <person name="Fuzik T."/>
            <person name="Petras P."/>
            <person name="Zdrahal Z."/>
            <person name="Ruzickova V."/>
            <person name="Doskar J."/>
            <person name="Pantucek R."/>
        </authorList>
    </citation>
    <scope>NUCLEOTIDE SEQUENCE [LARGE SCALE GENOMIC DNA]</scope>
    <source>
        <strain evidence="10 11">01/688</strain>
    </source>
</reference>
<comment type="caution">
    <text evidence="10">The sequence shown here is derived from an EMBL/GenBank/DDBJ whole genome shotgun (WGS) entry which is preliminary data.</text>
</comment>
<dbReference type="NCBIfam" id="TIGR01498">
    <property type="entry name" value="folK"/>
    <property type="match status" value="1"/>
</dbReference>
<keyword evidence="4" id="KW-0808">Transferase</keyword>
<accession>A0A327ZMI8</accession>
<evidence type="ECO:0000313" key="10">
    <source>
        <dbReference type="EMBL" id="RAK43640.1"/>
    </source>
</evidence>
<dbReference type="GO" id="GO:0046654">
    <property type="term" value="P:tetrahydrofolate biosynthetic process"/>
    <property type="evidence" value="ECO:0007669"/>
    <property type="project" value="UniProtKB-UniPathway"/>
</dbReference>
<comment type="catalytic activity">
    <reaction evidence="1">
        <text>6-hydroxymethyl-7,8-dihydropterin + ATP = (7,8-dihydropterin-6-yl)methyl diphosphate + AMP + H(+)</text>
        <dbReference type="Rhea" id="RHEA:11412"/>
        <dbReference type="ChEBI" id="CHEBI:15378"/>
        <dbReference type="ChEBI" id="CHEBI:30616"/>
        <dbReference type="ChEBI" id="CHEBI:44841"/>
        <dbReference type="ChEBI" id="CHEBI:72950"/>
        <dbReference type="ChEBI" id="CHEBI:456215"/>
        <dbReference type="EC" id="2.7.6.3"/>
    </reaction>
</comment>
<dbReference type="GO" id="GO:0005524">
    <property type="term" value="F:ATP binding"/>
    <property type="evidence" value="ECO:0007669"/>
    <property type="project" value="UniProtKB-KW"/>
</dbReference>